<comment type="similarity">
    <text evidence="1">Belongs to the UPF0161 family.</text>
</comment>
<evidence type="ECO:0000313" key="2">
    <source>
        <dbReference type="EMBL" id="KEZ76390.1"/>
    </source>
</evidence>
<dbReference type="HAMAP" id="MF_00386">
    <property type="entry name" value="UPF0161_YidD"/>
    <property type="match status" value="1"/>
</dbReference>
<gene>
    <name evidence="2" type="ORF">C41B8_15290</name>
</gene>
<keyword evidence="1" id="KW-1003">Cell membrane</keyword>
<dbReference type="STRING" id="1304275.C41B8_15290"/>
<sequence length="82" mass="9497">MIRRVVVGLLQAPILFYRYAISPLIGPRCRFAPTCSEYALVALSRHGPIRGSWLAIRRILRCHPLNEGGYDPVPPRRRHRHR</sequence>
<organism evidence="2 3">
    <name type="scientific">Salinisphaera hydrothermalis (strain C41B8)</name>
    <dbReference type="NCBI Taxonomy" id="1304275"/>
    <lineage>
        <taxon>Bacteria</taxon>
        <taxon>Pseudomonadati</taxon>
        <taxon>Pseudomonadota</taxon>
        <taxon>Gammaproteobacteria</taxon>
        <taxon>Salinisphaerales</taxon>
        <taxon>Salinisphaeraceae</taxon>
        <taxon>Salinisphaera</taxon>
    </lineage>
</organism>
<dbReference type="PANTHER" id="PTHR33383:SF1">
    <property type="entry name" value="MEMBRANE PROTEIN INSERTION EFFICIENCY FACTOR-RELATED"/>
    <property type="match status" value="1"/>
</dbReference>
<dbReference type="PATRIC" id="fig|1304275.5.peg.3126"/>
<dbReference type="Proteomes" id="UP000028302">
    <property type="component" value="Unassembled WGS sequence"/>
</dbReference>
<dbReference type="SMART" id="SM01234">
    <property type="entry name" value="Haemolytic"/>
    <property type="match status" value="1"/>
</dbReference>
<comment type="caution">
    <text evidence="2">The sequence shown here is derived from an EMBL/GenBank/DDBJ whole genome shotgun (WGS) entry which is preliminary data.</text>
</comment>
<accession>A0A084II56</accession>
<evidence type="ECO:0000313" key="3">
    <source>
        <dbReference type="Proteomes" id="UP000028302"/>
    </source>
</evidence>
<reference evidence="2 3" key="1">
    <citation type="submission" date="2013-03" db="EMBL/GenBank/DDBJ databases">
        <title>Salinisphaera hydrothermalis C41B8 Genome Sequencing.</title>
        <authorList>
            <person name="Li C."/>
            <person name="Lai Q."/>
            <person name="Shao Z."/>
        </authorList>
    </citation>
    <scope>NUCLEOTIDE SEQUENCE [LARGE SCALE GENOMIC DNA]</scope>
    <source>
        <strain evidence="2 3">C41B8</strain>
    </source>
</reference>
<dbReference type="AlphaFoldDB" id="A0A084II56"/>
<name>A0A084II56_SALHC</name>
<dbReference type="eggNOG" id="COG0759">
    <property type="taxonomic scope" value="Bacteria"/>
</dbReference>
<dbReference type="PANTHER" id="PTHR33383">
    <property type="entry name" value="MEMBRANE PROTEIN INSERTION EFFICIENCY FACTOR-RELATED"/>
    <property type="match status" value="1"/>
</dbReference>
<protein>
    <recommendedName>
        <fullName evidence="1">Putative membrane protein insertion efficiency factor</fullName>
    </recommendedName>
</protein>
<keyword evidence="1" id="KW-0472">Membrane</keyword>
<comment type="subcellular location">
    <subcellularLocation>
        <location evidence="1">Cell membrane</location>
        <topology evidence="1">Peripheral membrane protein</topology>
        <orientation evidence="1">Cytoplasmic side</orientation>
    </subcellularLocation>
</comment>
<comment type="function">
    <text evidence="1">Could be involved in insertion of integral membrane proteins into the membrane.</text>
</comment>
<dbReference type="InterPro" id="IPR002696">
    <property type="entry name" value="Membr_insert_effic_factor_YidD"/>
</dbReference>
<dbReference type="Pfam" id="PF01809">
    <property type="entry name" value="YidD"/>
    <property type="match status" value="1"/>
</dbReference>
<dbReference type="NCBIfam" id="TIGR00278">
    <property type="entry name" value="membrane protein insertion efficiency factor YidD"/>
    <property type="match status" value="1"/>
</dbReference>
<keyword evidence="3" id="KW-1185">Reference proteome</keyword>
<dbReference type="EMBL" id="APNK01000031">
    <property type="protein sequence ID" value="KEZ76390.1"/>
    <property type="molecule type" value="Genomic_DNA"/>
</dbReference>
<dbReference type="GO" id="GO:0005886">
    <property type="term" value="C:plasma membrane"/>
    <property type="evidence" value="ECO:0007669"/>
    <property type="project" value="UniProtKB-SubCell"/>
</dbReference>
<proteinExistence type="inferred from homology"/>
<evidence type="ECO:0000256" key="1">
    <source>
        <dbReference type="HAMAP-Rule" id="MF_00386"/>
    </source>
</evidence>